<dbReference type="RefSeq" id="XP_010478470.1">
    <property type="nucleotide sequence ID" value="XM_010480168.2"/>
</dbReference>
<reference evidence="3" key="2">
    <citation type="submission" date="2025-08" db="UniProtKB">
        <authorList>
            <consortium name="RefSeq"/>
        </authorList>
    </citation>
    <scope>IDENTIFICATION</scope>
    <source>
        <tissue evidence="3">Leaf</tissue>
    </source>
</reference>
<accession>A0ABM0WZN0</accession>
<evidence type="ECO:0000313" key="2">
    <source>
        <dbReference type="Proteomes" id="UP000694864"/>
    </source>
</evidence>
<gene>
    <name evidence="3" type="primary">LOC104757425</name>
</gene>
<evidence type="ECO:0000313" key="3">
    <source>
        <dbReference type="RefSeq" id="XP_010478470.1"/>
    </source>
</evidence>
<proteinExistence type="predicted"/>
<evidence type="ECO:0000256" key="1">
    <source>
        <dbReference type="SAM" id="Coils"/>
    </source>
</evidence>
<sequence length="567" mass="65487">MNEEVMMGDIDIDGSILISTVIKENENCHEETLPLLHSRLVLDQAAFKDEYGHWLWEEQSVESCGKNSLLHEKTREIAGLRRELELLTKLLSTSHENEDVEALDGKHSGSVVSSSTNGRHVGSVTLTPEKLEDLRQLSREQLIKHFKTEMVQLKREHDYTIQEMTDEYFSIKRRCLNLEKCGSFSSLKTDKEFDVLRKKLPDIILRLDKVLLEGVFEGKNDTDIKSQLDSLLRENCQLKGSLLEAGKKISKLSQVEENHRNLISKLEDSHAEASVHEYCAVIYEEALKEADKKLGELKMNVSEKEQALRSEVLEKEILQEEIHLLECHVKEKDNSLQIHDNDLATEREKLEIAFQQIKSLQYQIEQQAIVIEDMEKEVKAVSARALEKTEGYEMEIFELEQKLELAGNNMKISEHEKVKSELKLSSIEAEQKRLKNQFVSTVLSLSKWSKDFDNLECMVEEKTIKTSSRLKGMQSQLSYLLDEVNELKTRESIFKQLMEKKTCDLQKAETEVDLLGNEIESLMDLLKKIYIALDHYSPVLKHYPGIIEILKLVRRELRGESKRLSVF</sequence>
<protein>
    <submittedName>
        <fullName evidence="3">WPP domain-associated protein-like</fullName>
    </submittedName>
</protein>
<dbReference type="PANTHER" id="PTHR33883">
    <property type="entry name" value="WPP DOMAIN-ASSOCIATED PROTEIN"/>
    <property type="match status" value="1"/>
</dbReference>
<organism evidence="2 3">
    <name type="scientific">Camelina sativa</name>
    <name type="common">False flax</name>
    <name type="synonym">Myagrum sativum</name>
    <dbReference type="NCBI Taxonomy" id="90675"/>
    <lineage>
        <taxon>Eukaryota</taxon>
        <taxon>Viridiplantae</taxon>
        <taxon>Streptophyta</taxon>
        <taxon>Embryophyta</taxon>
        <taxon>Tracheophyta</taxon>
        <taxon>Spermatophyta</taxon>
        <taxon>Magnoliopsida</taxon>
        <taxon>eudicotyledons</taxon>
        <taxon>Gunneridae</taxon>
        <taxon>Pentapetalae</taxon>
        <taxon>rosids</taxon>
        <taxon>malvids</taxon>
        <taxon>Brassicales</taxon>
        <taxon>Brassicaceae</taxon>
        <taxon>Camelineae</taxon>
        <taxon>Camelina</taxon>
    </lineage>
</organism>
<feature type="coiled-coil region" evidence="1">
    <location>
        <begin position="252"/>
        <end position="321"/>
    </location>
</feature>
<feature type="coiled-coil region" evidence="1">
    <location>
        <begin position="357"/>
        <end position="384"/>
    </location>
</feature>
<dbReference type="GeneID" id="104757425"/>
<feature type="coiled-coil region" evidence="1">
    <location>
        <begin position="470"/>
        <end position="525"/>
    </location>
</feature>
<dbReference type="InterPro" id="IPR037490">
    <property type="entry name" value="WAP"/>
</dbReference>
<dbReference type="Proteomes" id="UP000694864">
    <property type="component" value="Chromosome 17"/>
</dbReference>
<keyword evidence="2" id="KW-1185">Reference proteome</keyword>
<name>A0ABM0WZN0_CAMSA</name>
<reference evidence="2" key="1">
    <citation type="journal article" date="2014" name="Nat. Commun.">
        <title>The emerging biofuel crop Camelina sativa retains a highly undifferentiated hexaploid genome structure.</title>
        <authorList>
            <person name="Kagale S."/>
            <person name="Koh C."/>
            <person name="Nixon J."/>
            <person name="Bollina V."/>
            <person name="Clarke W.E."/>
            <person name="Tuteja R."/>
            <person name="Spillane C."/>
            <person name="Robinson S.J."/>
            <person name="Links M.G."/>
            <person name="Clarke C."/>
            <person name="Higgins E.E."/>
            <person name="Huebert T."/>
            <person name="Sharpe A.G."/>
            <person name="Parkin I.A."/>
        </authorList>
    </citation>
    <scope>NUCLEOTIDE SEQUENCE [LARGE SCALE GENOMIC DNA]</scope>
    <source>
        <strain evidence="2">cv. DH55</strain>
    </source>
</reference>
<keyword evidence="1" id="KW-0175">Coiled coil</keyword>
<dbReference type="PANTHER" id="PTHR33883:SF11">
    <property type="entry name" value="WPP DOMAIN-ASSOCIATED PROTEIN"/>
    <property type="match status" value="1"/>
</dbReference>